<reference evidence="9 10" key="1">
    <citation type="submission" date="2019-03" db="EMBL/GenBank/DDBJ databases">
        <title>Draft genome sequence of Xylaria hypoxylon DSM 108379, a ubiquitous saprotrophic-parasitic fungi on hardwood.</title>
        <authorList>
            <person name="Buettner E."/>
            <person name="Leonhardt S."/>
            <person name="Gebauer A.M."/>
            <person name="Liers C."/>
            <person name="Hofrichter M."/>
            <person name="Kellner H."/>
        </authorList>
    </citation>
    <scope>NUCLEOTIDE SEQUENCE [LARGE SCALE GENOMIC DNA]</scope>
    <source>
        <strain evidence="9 10">DSM 108379</strain>
    </source>
</reference>
<dbReference type="EMBL" id="SKBN01000155">
    <property type="protein sequence ID" value="TGJ81757.1"/>
    <property type="molecule type" value="Genomic_DNA"/>
</dbReference>
<keyword evidence="6 8" id="KW-0408">Iron</keyword>
<dbReference type="STRING" id="37992.A0A4Z0YEV2"/>
<protein>
    <submittedName>
        <fullName evidence="9">Uncharacterized protein</fullName>
    </submittedName>
</protein>
<name>A0A4Z0YEV2_9PEZI</name>
<dbReference type="GO" id="GO:0016705">
    <property type="term" value="F:oxidoreductase activity, acting on paired donors, with incorporation or reduction of molecular oxygen"/>
    <property type="evidence" value="ECO:0007669"/>
    <property type="project" value="InterPro"/>
</dbReference>
<evidence type="ECO:0000313" key="9">
    <source>
        <dbReference type="EMBL" id="TGJ81757.1"/>
    </source>
</evidence>
<dbReference type="GO" id="GO:0020037">
    <property type="term" value="F:heme binding"/>
    <property type="evidence" value="ECO:0007669"/>
    <property type="project" value="InterPro"/>
</dbReference>
<feature type="binding site" description="axial binding residue" evidence="8">
    <location>
        <position position="362"/>
    </location>
    <ligand>
        <name>heme</name>
        <dbReference type="ChEBI" id="CHEBI:30413"/>
    </ligand>
    <ligandPart>
        <name>Fe</name>
        <dbReference type="ChEBI" id="CHEBI:18248"/>
    </ligandPart>
</feature>
<evidence type="ECO:0000256" key="1">
    <source>
        <dbReference type="ARBA" id="ARBA00001971"/>
    </source>
</evidence>
<dbReference type="InterPro" id="IPR036396">
    <property type="entry name" value="Cyt_P450_sf"/>
</dbReference>
<proteinExistence type="inferred from homology"/>
<evidence type="ECO:0000313" key="10">
    <source>
        <dbReference type="Proteomes" id="UP000297716"/>
    </source>
</evidence>
<keyword evidence="4 8" id="KW-0479">Metal-binding</keyword>
<sequence length="437" mass="49301">MVSIYGHGKPFRKSKGYKTMIPIPDGWSTMTSIDKDLHRNLRRVFRSGVSAECLAQHEPAILRNLRIYFSQLLQTTYPEAWSHASDMRKWNLYLGFDTMADFGLGLKTNLLQSPARDYVFPALHIHEKKMGLWEQLPILDDIGIGSFMSRVLLLISPEARLFGTWYQKFLEQAVSNNSDKNRGIFGPVIQSGQGLLDKPGHNHSQMIGEGAFSTFSSADGYGMMLSGFLHYLGHYPHVYQKLATEMRSKYQPGESIIWGPKLESSVYLRAVIDEVMRLLPPACGVHWRECERPGIAIGGNELPIPVGSDVGMSLFSLFRDERIFRDPVLFWPERWIPGTLPEDEYTLARQMFTPFLIGPRNCAGGHVAIMIASIAYAYVLVNYDFRLGPEQPDVTAKLRTPTVEQPGADAELVFESHYSIAGWMSGPFIQFKQRASG</sequence>
<dbReference type="GO" id="GO:0004497">
    <property type="term" value="F:monooxygenase activity"/>
    <property type="evidence" value="ECO:0007669"/>
    <property type="project" value="UniProtKB-KW"/>
</dbReference>
<dbReference type="InterPro" id="IPR002401">
    <property type="entry name" value="Cyt_P450_E_grp-I"/>
</dbReference>
<evidence type="ECO:0000256" key="4">
    <source>
        <dbReference type="ARBA" id="ARBA00022723"/>
    </source>
</evidence>
<evidence type="ECO:0000256" key="8">
    <source>
        <dbReference type="PIRSR" id="PIRSR602401-1"/>
    </source>
</evidence>
<dbReference type="PANTHER" id="PTHR24305">
    <property type="entry name" value="CYTOCHROME P450"/>
    <property type="match status" value="1"/>
</dbReference>
<keyword evidence="3 8" id="KW-0349">Heme</keyword>
<comment type="cofactor">
    <cofactor evidence="1 8">
        <name>heme</name>
        <dbReference type="ChEBI" id="CHEBI:30413"/>
    </cofactor>
</comment>
<evidence type="ECO:0000256" key="6">
    <source>
        <dbReference type="ARBA" id="ARBA00023004"/>
    </source>
</evidence>
<organism evidence="9 10">
    <name type="scientific">Xylaria hypoxylon</name>
    <dbReference type="NCBI Taxonomy" id="37992"/>
    <lineage>
        <taxon>Eukaryota</taxon>
        <taxon>Fungi</taxon>
        <taxon>Dikarya</taxon>
        <taxon>Ascomycota</taxon>
        <taxon>Pezizomycotina</taxon>
        <taxon>Sordariomycetes</taxon>
        <taxon>Xylariomycetidae</taxon>
        <taxon>Xylariales</taxon>
        <taxon>Xylariaceae</taxon>
        <taxon>Xylaria</taxon>
    </lineage>
</organism>
<gene>
    <name evidence="9" type="ORF">E0Z10_g7012</name>
</gene>
<accession>A0A4Z0YEV2</accession>
<evidence type="ECO:0000256" key="2">
    <source>
        <dbReference type="ARBA" id="ARBA00010617"/>
    </source>
</evidence>
<dbReference type="PRINTS" id="PR00463">
    <property type="entry name" value="EP450I"/>
</dbReference>
<dbReference type="InterPro" id="IPR001128">
    <property type="entry name" value="Cyt_P450"/>
</dbReference>
<keyword evidence="10" id="KW-1185">Reference proteome</keyword>
<dbReference type="Pfam" id="PF00067">
    <property type="entry name" value="p450"/>
    <property type="match status" value="1"/>
</dbReference>
<dbReference type="SUPFAM" id="SSF48264">
    <property type="entry name" value="Cytochrome P450"/>
    <property type="match status" value="1"/>
</dbReference>
<dbReference type="PANTHER" id="PTHR24305:SF237">
    <property type="entry name" value="CYTOCHROME P450 MONOOXYGENASE ATNE-RELATED"/>
    <property type="match status" value="1"/>
</dbReference>
<dbReference type="AlphaFoldDB" id="A0A4Z0YEV2"/>
<comment type="caution">
    <text evidence="9">The sequence shown here is derived from an EMBL/GenBank/DDBJ whole genome shotgun (WGS) entry which is preliminary data.</text>
</comment>
<comment type="similarity">
    <text evidence="2">Belongs to the cytochrome P450 family.</text>
</comment>
<dbReference type="InterPro" id="IPR050121">
    <property type="entry name" value="Cytochrome_P450_monoxygenase"/>
</dbReference>
<dbReference type="OrthoDB" id="1470350at2759"/>
<keyword evidence="7" id="KW-0503">Monooxygenase</keyword>
<dbReference type="Proteomes" id="UP000297716">
    <property type="component" value="Unassembled WGS sequence"/>
</dbReference>
<evidence type="ECO:0000256" key="5">
    <source>
        <dbReference type="ARBA" id="ARBA00023002"/>
    </source>
</evidence>
<keyword evidence="5" id="KW-0560">Oxidoreductase</keyword>
<evidence type="ECO:0000256" key="3">
    <source>
        <dbReference type="ARBA" id="ARBA00022617"/>
    </source>
</evidence>
<evidence type="ECO:0000256" key="7">
    <source>
        <dbReference type="ARBA" id="ARBA00023033"/>
    </source>
</evidence>
<dbReference type="GO" id="GO:0005506">
    <property type="term" value="F:iron ion binding"/>
    <property type="evidence" value="ECO:0007669"/>
    <property type="project" value="InterPro"/>
</dbReference>
<dbReference type="Gene3D" id="1.10.630.10">
    <property type="entry name" value="Cytochrome P450"/>
    <property type="match status" value="1"/>
</dbReference>